<evidence type="ECO:0000313" key="1">
    <source>
        <dbReference type="EMBL" id="CTQ77791.1"/>
    </source>
</evidence>
<gene>
    <name evidence="1" type="ORF">LA5096_05281</name>
</gene>
<protein>
    <submittedName>
        <fullName evidence="1">Uncharacterized protein</fullName>
    </submittedName>
</protein>
<dbReference type="Proteomes" id="UP000049983">
    <property type="component" value="Unassembled WGS sequence"/>
</dbReference>
<name>A0A0M6ZHK9_9HYPH</name>
<reference evidence="2" key="1">
    <citation type="submission" date="2015-07" db="EMBL/GenBank/DDBJ databases">
        <authorList>
            <person name="Rodrigo-Torres Lidia"/>
            <person name="Arahal R.David."/>
        </authorList>
    </citation>
    <scope>NUCLEOTIDE SEQUENCE [LARGE SCALE GENOMIC DNA]</scope>
    <source>
        <strain evidence="2">CECT 5096</strain>
    </source>
</reference>
<evidence type="ECO:0000313" key="2">
    <source>
        <dbReference type="Proteomes" id="UP000049983"/>
    </source>
</evidence>
<organism evidence="1 2">
    <name type="scientific">Roseibium album</name>
    <dbReference type="NCBI Taxonomy" id="311410"/>
    <lineage>
        <taxon>Bacteria</taxon>
        <taxon>Pseudomonadati</taxon>
        <taxon>Pseudomonadota</taxon>
        <taxon>Alphaproteobacteria</taxon>
        <taxon>Hyphomicrobiales</taxon>
        <taxon>Stappiaceae</taxon>
        <taxon>Roseibium</taxon>
    </lineage>
</organism>
<dbReference type="AlphaFoldDB" id="A0A0M6ZHK9"/>
<keyword evidence="2" id="KW-1185">Reference proteome</keyword>
<accession>A0A0M6ZHK9</accession>
<sequence>MISRDEARAIAQKRIDTWNASNADFVARLDVDLPVCVLFEAPLAEGADRLSAIKAIRNSIGCGLADAAQKVELCFLGARPTIDCRTRAHAIDLASELNGMNILAKQLPDEETFKADCHD</sequence>
<dbReference type="EMBL" id="CXWC01000014">
    <property type="protein sequence ID" value="CTQ77791.1"/>
    <property type="molecule type" value="Genomic_DNA"/>
</dbReference>
<proteinExistence type="predicted"/>